<name>A0A7J7J416_BUGNE</name>
<feature type="region of interest" description="Disordered" evidence="1">
    <location>
        <begin position="892"/>
        <end position="911"/>
    </location>
</feature>
<dbReference type="SUPFAM" id="SSF89837">
    <property type="entry name" value="Doublecortin (DC)"/>
    <property type="match status" value="3"/>
</dbReference>
<proteinExistence type="predicted"/>
<dbReference type="InterPro" id="IPR022041">
    <property type="entry name" value="Methyltransf_FA"/>
</dbReference>
<dbReference type="PANTHER" id="PTHR46302:SF3">
    <property type="entry name" value="DOUBLECORTIN DOMAIN-CONTAINING PROTEIN 1"/>
    <property type="match status" value="1"/>
</dbReference>
<feature type="compositionally biased region" description="Polar residues" evidence="1">
    <location>
        <begin position="704"/>
        <end position="713"/>
    </location>
</feature>
<dbReference type="Gene3D" id="2.80.10.50">
    <property type="match status" value="1"/>
</dbReference>
<dbReference type="GO" id="GO:1902412">
    <property type="term" value="P:regulation of mitotic cytokinesis"/>
    <property type="evidence" value="ECO:0007669"/>
    <property type="project" value="InterPro"/>
</dbReference>
<dbReference type="InterPro" id="IPR036572">
    <property type="entry name" value="Doublecortin_dom_sf"/>
</dbReference>
<dbReference type="Proteomes" id="UP000593567">
    <property type="component" value="Unassembled WGS sequence"/>
</dbReference>
<feature type="domain" description="Farnesoic acid O-methyl transferase" evidence="2">
    <location>
        <begin position="747"/>
        <end position="863"/>
    </location>
</feature>
<reference evidence="3" key="1">
    <citation type="submission" date="2020-06" db="EMBL/GenBank/DDBJ databases">
        <title>Draft genome of Bugula neritina, a colonial animal packing powerful symbionts and potential medicines.</title>
        <authorList>
            <person name="Rayko M."/>
        </authorList>
    </citation>
    <scope>NUCLEOTIDE SEQUENCE [LARGE SCALE GENOMIC DNA]</scope>
    <source>
        <strain evidence="3">Kwan_BN1</strain>
    </source>
</reference>
<feature type="region of interest" description="Disordered" evidence="1">
    <location>
        <begin position="688"/>
        <end position="713"/>
    </location>
</feature>
<feature type="compositionally biased region" description="Polar residues" evidence="1">
    <location>
        <begin position="1182"/>
        <end position="1193"/>
    </location>
</feature>
<dbReference type="AlphaFoldDB" id="A0A7J7J416"/>
<keyword evidence="4" id="KW-1185">Reference proteome</keyword>
<feature type="compositionally biased region" description="Low complexity" evidence="1">
    <location>
        <begin position="343"/>
        <end position="354"/>
    </location>
</feature>
<feature type="region of interest" description="Disordered" evidence="1">
    <location>
        <begin position="333"/>
        <end position="356"/>
    </location>
</feature>
<protein>
    <recommendedName>
        <fullName evidence="2">Farnesoic acid O-methyl transferase domain-containing protein</fullName>
    </recommendedName>
</protein>
<feature type="compositionally biased region" description="Basic residues" evidence="1">
    <location>
        <begin position="106"/>
        <end position="115"/>
    </location>
</feature>
<dbReference type="PANTHER" id="PTHR46302">
    <property type="entry name" value="DOUBLECORTIN DOMAIN-CONTAINING PROTEIN 1"/>
    <property type="match status" value="1"/>
</dbReference>
<dbReference type="Pfam" id="PF12248">
    <property type="entry name" value="Methyltransf_FA"/>
    <property type="match status" value="1"/>
</dbReference>
<gene>
    <name evidence="3" type="ORF">EB796_020833</name>
</gene>
<dbReference type="EMBL" id="VXIV02003142">
    <property type="protein sequence ID" value="KAF6020845.1"/>
    <property type="molecule type" value="Genomic_DNA"/>
</dbReference>
<dbReference type="GO" id="GO:0008017">
    <property type="term" value="F:microtubule binding"/>
    <property type="evidence" value="ECO:0007669"/>
    <property type="project" value="InterPro"/>
</dbReference>
<evidence type="ECO:0000256" key="1">
    <source>
        <dbReference type="SAM" id="MobiDB-lite"/>
    </source>
</evidence>
<dbReference type="InterPro" id="IPR043188">
    <property type="entry name" value="DCDC1"/>
</dbReference>
<feature type="region of interest" description="Disordered" evidence="1">
    <location>
        <begin position="1169"/>
        <end position="1193"/>
    </location>
</feature>
<sequence length="1193" mass="134567">MKQERFDNLGQWKHNDHEVVTNPEFNKLALSWPVNKDNEWNDKFDWPMEFYFIAQAPSLQKSKKDSLGHTPLRLMVMKNGETNERHSSPVVGPDLTNMMRDLSKPGGKKSHHHGHSHEGHSHGSHSHGAPSKEKKSSAWTSSPQDDSVSDFPLHCDDLTFRELEFRLFLERCTSALNMPFAARRLFDAEGREHHTLKDLNRNELVYATCGEVWIDPKISKAESQRRILLTSLSSDIAQIRQFCALRDTEGYVLEVEGAAVSNAKVVLNRCPEMQEKIETEAAEQERQQREETNAIIEQDLLDANTTAHERSHQKLNDKEDKLKWPWERLANDELSDLQESPRSRSPQRSKNSSQAARNVQTFQYDDGYIVCQADNSLVLAVVSNTESQVFEVALEKRMKEELSQLWVMKPNGYIQSRAGRDMVLTVSMPTNQRRGEEGLALSYVGCQVVVQKKKSTQFGSASQKWSLDRETGFIYAFYTNLMDVEITAANKANVCTYAVTKDELDQPGYIVNLPSKSTGKPEDVVVCTSCARAMRGRFKLTQLPESFDFACAVGNTKRKELKQIGSFQCLNGKVDLSTFEAINTLDEWQTKYNSLYEENSVRSIAKEISSSELPQTVKIYAYRNGDGREKEGQLISGSSIIGLLDQCTYRLGMNSAARRLYTRDGRSMLDIDDLISWAIEHYTANMNSKERRGSAELSRINPEGTANKTDSESTNSAVEYQLIEVETDAKADAYQMVNEQPISSRFALVEVTAGTNCHIALIQHSGTESDIVYEIIIGWTSESALIIHPASEDDAKITKFPALDSGEKSTEKLWFSWFGETVKVGRGETIGVQEMMSVVDAEARQINTIVIAAPGSTVSWKFKIPIEMMGSAPTSEGTGPTEVNKLMSNVQLNDEEEEDTGSKKDDVSEANLKVARPRTAVASRVQPPSLDVILKFPVEVWASSGEQFVRPEKVAADQKEMRHYRKLVSEINFSLQKEKHKLRQLQGRRLTGQHPGYYEATSSSVNPVVKRNHWQEMTYGESLAHNEVHQLQTQQSAMQAKQRFNKAQPRPSSRLYTQPTMKRVLAYVNGEQVSRAQYIWGDNLNQILQNATTRLNMRRAAKCIFSLLGQQLKFEDLEKDQIVCVSTGAAFQRPRDMQQQVEIRANWTRARKQLGPEATEITVHAHLNPDIDVDPFGPPSLATRSEGSQHGSQ</sequence>
<comment type="caution">
    <text evidence="3">The sequence shown here is derived from an EMBL/GenBank/DDBJ whole genome shotgun (WGS) entry which is preliminary data.</text>
</comment>
<dbReference type="PROSITE" id="PS50231">
    <property type="entry name" value="RICIN_B_LECTIN"/>
    <property type="match status" value="1"/>
</dbReference>
<evidence type="ECO:0000259" key="2">
    <source>
        <dbReference type="Pfam" id="PF12248"/>
    </source>
</evidence>
<dbReference type="OrthoDB" id="9999986at2759"/>
<dbReference type="GO" id="GO:0035556">
    <property type="term" value="P:intracellular signal transduction"/>
    <property type="evidence" value="ECO:0007669"/>
    <property type="project" value="InterPro"/>
</dbReference>
<organism evidence="3 4">
    <name type="scientific">Bugula neritina</name>
    <name type="common">Brown bryozoan</name>
    <name type="synonym">Sertularia neritina</name>
    <dbReference type="NCBI Taxonomy" id="10212"/>
    <lineage>
        <taxon>Eukaryota</taxon>
        <taxon>Metazoa</taxon>
        <taxon>Spiralia</taxon>
        <taxon>Lophotrochozoa</taxon>
        <taxon>Bryozoa</taxon>
        <taxon>Gymnolaemata</taxon>
        <taxon>Cheilostomatida</taxon>
        <taxon>Flustrina</taxon>
        <taxon>Buguloidea</taxon>
        <taxon>Bugulidae</taxon>
        <taxon>Bugula</taxon>
    </lineage>
</organism>
<feature type="compositionally biased region" description="Polar residues" evidence="1">
    <location>
        <begin position="137"/>
        <end position="146"/>
    </location>
</feature>
<evidence type="ECO:0000313" key="3">
    <source>
        <dbReference type="EMBL" id="KAF6020845.1"/>
    </source>
</evidence>
<dbReference type="GO" id="GO:0030496">
    <property type="term" value="C:midbody"/>
    <property type="evidence" value="ECO:0007669"/>
    <property type="project" value="TreeGrafter"/>
</dbReference>
<evidence type="ECO:0000313" key="4">
    <source>
        <dbReference type="Proteomes" id="UP000593567"/>
    </source>
</evidence>
<accession>A0A7J7J416</accession>
<feature type="region of interest" description="Disordered" evidence="1">
    <location>
        <begin position="77"/>
        <end position="147"/>
    </location>
</feature>